<keyword evidence="1" id="KW-0472">Membrane</keyword>
<feature type="transmembrane region" description="Helical" evidence="1">
    <location>
        <begin position="86"/>
        <end position="106"/>
    </location>
</feature>
<dbReference type="Proteomes" id="UP001372338">
    <property type="component" value="Unassembled WGS sequence"/>
</dbReference>
<name>A0AAN9J3N7_CROPI</name>
<dbReference type="EMBL" id="JAYWIO010000001">
    <property type="protein sequence ID" value="KAK7291209.1"/>
    <property type="molecule type" value="Genomic_DNA"/>
</dbReference>
<evidence type="ECO:0000313" key="3">
    <source>
        <dbReference type="Proteomes" id="UP001372338"/>
    </source>
</evidence>
<evidence type="ECO:0000256" key="1">
    <source>
        <dbReference type="SAM" id="Phobius"/>
    </source>
</evidence>
<dbReference type="AlphaFoldDB" id="A0AAN9J3N7"/>
<keyword evidence="1" id="KW-1133">Transmembrane helix</keyword>
<keyword evidence="3" id="KW-1185">Reference proteome</keyword>
<keyword evidence="1" id="KW-0812">Transmembrane</keyword>
<protein>
    <submittedName>
        <fullName evidence="2">Uncharacterized protein</fullName>
    </submittedName>
</protein>
<proteinExistence type="predicted"/>
<organism evidence="2 3">
    <name type="scientific">Crotalaria pallida</name>
    <name type="common">Smooth rattlebox</name>
    <name type="synonym">Crotalaria striata</name>
    <dbReference type="NCBI Taxonomy" id="3830"/>
    <lineage>
        <taxon>Eukaryota</taxon>
        <taxon>Viridiplantae</taxon>
        <taxon>Streptophyta</taxon>
        <taxon>Embryophyta</taxon>
        <taxon>Tracheophyta</taxon>
        <taxon>Spermatophyta</taxon>
        <taxon>Magnoliopsida</taxon>
        <taxon>eudicotyledons</taxon>
        <taxon>Gunneridae</taxon>
        <taxon>Pentapetalae</taxon>
        <taxon>rosids</taxon>
        <taxon>fabids</taxon>
        <taxon>Fabales</taxon>
        <taxon>Fabaceae</taxon>
        <taxon>Papilionoideae</taxon>
        <taxon>50 kb inversion clade</taxon>
        <taxon>genistoids sensu lato</taxon>
        <taxon>core genistoids</taxon>
        <taxon>Crotalarieae</taxon>
        <taxon>Crotalaria</taxon>
    </lineage>
</organism>
<sequence>MCDQCDRKRRYLSCFILGSCIVAVIMIFLLGVAFMPESVEISLQQQDSSVAEESLVGKGKTGWVVFTYHVDVHCELVALGRCTSESIYTVLGVGLLSVWILSNLYVDAPGSSI</sequence>
<feature type="transmembrane region" description="Helical" evidence="1">
    <location>
        <begin position="12"/>
        <end position="35"/>
    </location>
</feature>
<comment type="caution">
    <text evidence="2">The sequence shown here is derived from an EMBL/GenBank/DDBJ whole genome shotgun (WGS) entry which is preliminary data.</text>
</comment>
<accession>A0AAN9J3N7</accession>
<evidence type="ECO:0000313" key="2">
    <source>
        <dbReference type="EMBL" id="KAK7291209.1"/>
    </source>
</evidence>
<gene>
    <name evidence="2" type="ORF">RIF29_06165</name>
</gene>
<reference evidence="2 3" key="1">
    <citation type="submission" date="2024-01" db="EMBL/GenBank/DDBJ databases">
        <title>The genomes of 5 underutilized Papilionoideae crops provide insights into root nodulation and disease resistanc.</title>
        <authorList>
            <person name="Yuan L."/>
        </authorList>
    </citation>
    <scope>NUCLEOTIDE SEQUENCE [LARGE SCALE GENOMIC DNA]</scope>
    <source>
        <strain evidence="2">ZHUSHIDOU_FW_LH</strain>
        <tissue evidence="2">Leaf</tissue>
    </source>
</reference>